<dbReference type="GO" id="GO:0001522">
    <property type="term" value="P:pseudouridine synthesis"/>
    <property type="evidence" value="ECO:0007669"/>
    <property type="project" value="InterPro"/>
</dbReference>
<reference evidence="1" key="1">
    <citation type="journal article" date="2012" name="Proc. Natl. Acad. Sci. U.S.A.">
        <title>Antigenic diversity is generated by distinct evolutionary mechanisms in African trypanosome species.</title>
        <authorList>
            <person name="Jackson A.P."/>
            <person name="Berry A."/>
            <person name="Aslett M."/>
            <person name="Allison H.C."/>
            <person name="Burton P."/>
            <person name="Vavrova-Anderson J."/>
            <person name="Brown R."/>
            <person name="Browne H."/>
            <person name="Corton N."/>
            <person name="Hauser H."/>
            <person name="Gamble J."/>
            <person name="Gilderthorp R."/>
            <person name="Marcello L."/>
            <person name="McQuillan J."/>
            <person name="Otto T.D."/>
            <person name="Quail M.A."/>
            <person name="Sanders M.J."/>
            <person name="van Tonder A."/>
            <person name="Ginger M.L."/>
            <person name="Field M.C."/>
            <person name="Barry J.D."/>
            <person name="Hertz-Fowler C."/>
            <person name="Berriman M."/>
        </authorList>
    </citation>
    <scope>NUCLEOTIDE SEQUENCE</scope>
    <source>
        <strain evidence="1">IL3000</strain>
    </source>
</reference>
<dbReference type="GO" id="GO:0003723">
    <property type="term" value="F:RNA binding"/>
    <property type="evidence" value="ECO:0007669"/>
    <property type="project" value="InterPro"/>
</dbReference>
<accession>G0UUT2</accession>
<name>G0UUT2_TRYCI</name>
<dbReference type="GO" id="GO:0009982">
    <property type="term" value="F:pseudouridine synthase activity"/>
    <property type="evidence" value="ECO:0007669"/>
    <property type="project" value="InterPro"/>
</dbReference>
<dbReference type="SUPFAM" id="SSF55120">
    <property type="entry name" value="Pseudouridine synthase"/>
    <property type="match status" value="1"/>
</dbReference>
<evidence type="ECO:0000313" key="1">
    <source>
        <dbReference type="EMBL" id="CCC93146.1"/>
    </source>
</evidence>
<proteinExistence type="predicted"/>
<dbReference type="InterPro" id="IPR001656">
    <property type="entry name" value="PsdUridine_synth_TruD"/>
</dbReference>
<dbReference type="EMBL" id="HE575322">
    <property type="protein sequence ID" value="CCC93146.1"/>
    <property type="molecule type" value="Genomic_DNA"/>
</dbReference>
<dbReference type="PANTHER" id="PTHR13326">
    <property type="entry name" value="TRNA PSEUDOURIDINE SYNTHASE D"/>
    <property type="match status" value="1"/>
</dbReference>
<dbReference type="VEuPathDB" id="TriTrypDB:TcIL3000_9_5540"/>
<dbReference type="InterPro" id="IPR042214">
    <property type="entry name" value="TruD_catalytic"/>
</dbReference>
<organism evidence="1">
    <name type="scientific">Trypanosoma congolense (strain IL3000)</name>
    <dbReference type="NCBI Taxonomy" id="1068625"/>
    <lineage>
        <taxon>Eukaryota</taxon>
        <taxon>Discoba</taxon>
        <taxon>Euglenozoa</taxon>
        <taxon>Kinetoplastea</taxon>
        <taxon>Metakinetoplastina</taxon>
        <taxon>Trypanosomatida</taxon>
        <taxon>Trypanosomatidae</taxon>
        <taxon>Trypanosoma</taxon>
        <taxon>Nannomonas</taxon>
    </lineage>
</organism>
<dbReference type="Gene3D" id="3.30.2350.20">
    <property type="entry name" value="TruD, catalytic domain"/>
    <property type="match status" value="1"/>
</dbReference>
<protein>
    <submittedName>
        <fullName evidence="1">Uncharacterized protein TCIL3000_9_5540</fullName>
    </submittedName>
</protein>
<dbReference type="AlphaFoldDB" id="G0UUT2"/>
<sequence>MTKDMINLRYSMKHTQGAVETEDAIGITELRSLVTRCKDAAEERGLRLKGLVKWSFDDYIVKETWHPNKHSESAAGLTRAKKVPVPFVVSVTSEGVPDDVVADLIEKRCPSGTRVRFLAPIDFCSSHTRFALVQNDSHDCKNRFKHDRMMQAEEGIVCVGRAIDVPPHGEGHSTMPLSLLPDTEYSLIFRGVRGSLADVLPRLEALQSHGFINYTHLARHGVGLFRSFESGRQLIHRDYEEFLRGYVTGLTERSPLIHKELPPLLEALADWKSRPGDWVGVRKGLLYALKRDEPLITRPQTGLYYPHHHLLRDLVERAADLFPRNHDSAQLIREGVPRLILQEKLRSVADVHFNALASFRWRLFGDKVVPGDLVLHCEEQGSDLPVLDVFDAPADHFNGCMTSARHIEWLSTAGDSHLDALLKHVRVVQSEEEARHFSIDDVVLPVLGRGAQRLLLPNTKVKKAFEQIALELQVEGLPQMRAAPTATYRRLIARPKDFAYCLFDDARGWCWESDNSNPIKPQLYEDQEGILRQPSPLMTFTGKNMIARQGIRGREQRSYFLKPARRSGMTCVLRMTLRRGAHITSALREVFQLATLDTGAIFKLLR</sequence>
<dbReference type="GO" id="GO:0005634">
    <property type="term" value="C:nucleus"/>
    <property type="evidence" value="ECO:0007669"/>
    <property type="project" value="TreeGrafter"/>
</dbReference>
<dbReference type="InterPro" id="IPR020103">
    <property type="entry name" value="PsdUridine_synth_cat_dom_sf"/>
</dbReference>
<dbReference type="PANTHER" id="PTHR13326:SF25">
    <property type="entry name" value="TRUD DOMAIN-CONTAINING PROTEIN"/>
    <property type="match status" value="1"/>
</dbReference>
<gene>
    <name evidence="1" type="ORF">TCIL3000_9_5540</name>
</gene>